<feature type="region of interest" description="Disordered" evidence="1">
    <location>
        <begin position="1"/>
        <end position="28"/>
    </location>
</feature>
<evidence type="ECO:0000313" key="3">
    <source>
        <dbReference type="Proteomes" id="UP001341840"/>
    </source>
</evidence>
<dbReference type="EMBL" id="JASCZI010092877">
    <property type="protein sequence ID" value="MED6152873.1"/>
    <property type="molecule type" value="Genomic_DNA"/>
</dbReference>
<sequence>MVLSYNRCRRSHCGDGSLTRRSSKAPKTSTLIRLSRSLGASRKVCYQKINIRVLEAIGSTTSP</sequence>
<reference evidence="2 3" key="1">
    <citation type="journal article" date="2023" name="Plants (Basel)">
        <title>Bridging the Gap: Combining Genomics and Transcriptomics Approaches to Understand Stylosanthes scabra, an Orphan Legume from the Brazilian Caatinga.</title>
        <authorList>
            <person name="Ferreira-Neto J.R.C."/>
            <person name="da Silva M.D."/>
            <person name="Binneck E."/>
            <person name="de Melo N.F."/>
            <person name="da Silva R.H."/>
            <person name="de Melo A.L.T.M."/>
            <person name="Pandolfi V."/>
            <person name="Bustamante F.O."/>
            <person name="Brasileiro-Vidal A.C."/>
            <person name="Benko-Iseppon A.M."/>
        </authorList>
    </citation>
    <scope>NUCLEOTIDE SEQUENCE [LARGE SCALE GENOMIC DNA]</scope>
    <source>
        <tissue evidence="2">Leaves</tissue>
    </source>
</reference>
<accession>A0ABU6TY05</accession>
<feature type="non-terminal residue" evidence="2">
    <location>
        <position position="63"/>
    </location>
</feature>
<keyword evidence="3" id="KW-1185">Reference proteome</keyword>
<evidence type="ECO:0000256" key="1">
    <source>
        <dbReference type="SAM" id="MobiDB-lite"/>
    </source>
</evidence>
<dbReference type="Proteomes" id="UP001341840">
    <property type="component" value="Unassembled WGS sequence"/>
</dbReference>
<comment type="caution">
    <text evidence="2">The sequence shown here is derived from an EMBL/GenBank/DDBJ whole genome shotgun (WGS) entry which is preliminary data.</text>
</comment>
<protein>
    <submittedName>
        <fullName evidence="2">Uncharacterized protein</fullName>
    </submittedName>
</protein>
<evidence type="ECO:0000313" key="2">
    <source>
        <dbReference type="EMBL" id="MED6152873.1"/>
    </source>
</evidence>
<name>A0ABU6TY05_9FABA</name>
<proteinExistence type="predicted"/>
<gene>
    <name evidence="2" type="ORF">PIB30_096168</name>
</gene>
<organism evidence="2 3">
    <name type="scientific">Stylosanthes scabra</name>
    <dbReference type="NCBI Taxonomy" id="79078"/>
    <lineage>
        <taxon>Eukaryota</taxon>
        <taxon>Viridiplantae</taxon>
        <taxon>Streptophyta</taxon>
        <taxon>Embryophyta</taxon>
        <taxon>Tracheophyta</taxon>
        <taxon>Spermatophyta</taxon>
        <taxon>Magnoliopsida</taxon>
        <taxon>eudicotyledons</taxon>
        <taxon>Gunneridae</taxon>
        <taxon>Pentapetalae</taxon>
        <taxon>rosids</taxon>
        <taxon>fabids</taxon>
        <taxon>Fabales</taxon>
        <taxon>Fabaceae</taxon>
        <taxon>Papilionoideae</taxon>
        <taxon>50 kb inversion clade</taxon>
        <taxon>dalbergioids sensu lato</taxon>
        <taxon>Dalbergieae</taxon>
        <taxon>Pterocarpus clade</taxon>
        <taxon>Stylosanthes</taxon>
    </lineage>
</organism>